<accession>A0A4P7GGN8</accession>
<evidence type="ECO:0000256" key="1">
    <source>
        <dbReference type="SAM" id="MobiDB-lite"/>
    </source>
</evidence>
<sequence length="845" mass="83168">MKPTLTVGAGLAALALTAVATAPGAYAAEGDVDVVNTETVQVYVNADGDVESQRVYEQLTMTGSGQVEVANPIEESGLRNLDGFDGYSVEDGVQNVEVDVDGTERLRSVSDYTGELPLDISIEYRLDGELVEPGDVVGETGELEVLYTVKNITAQQQEVTFDDGKGGTVTEMAEVPIPMVGSLTTVAPPNFTEVSSEQANLAGDGKGGTKMSFTMTLFPPLGSDEVQFGYTANVTDAVVPSSSVSALPVNPLESPSFKTAGESYQSGSETGIKLAEGATEIDTNLLKLRDGAATLLAGLIQLSDGADELNAGLAGEAAPGAQKLADGAGELNDGLGQIDDGAGQLADGAGKASDGGDQLAAGAGELNDGLGKIDAGAGDLADGAGRLAGGTGDALTGSKKLEGGLKQIRDGLAQLSDVEGLPKALAGAKQLKAGVDEIVTKVGSASTPGTLLWGINQLAVKLPAAETGSAQILGGLQNQLRPGLAQAKGGVDQVQGGLAAAVATGGSLDQLTAGLDGLRGFCDVDEPTCGPTITALQDGVATSKSNLTAANQGLLQVSGGLGTAIGALDAQLIPGATALNSGLTEAAAGAAQLDANGPALRTGLLQVQAGLADLVTGLTGAVGGASQLAAGADEAYAGSGDLSDGLSQIDGGANELADGAGRLAAGTGDAEAGSQKLAVGAGDLAAGLNTLTAGALKLAGGTGDAAEGSTLLADGAGDLAEGLGDAAEGSGRLADGMAEAADGAPALVDGAGRLSDEGMSQLIDAGTDTAQDYGKLYAVIAAGAERADTERMAYGAPEDAVGQTAYTYELLGDDGESGRNTKRGLAALALLGLGGGAILVGRRFV</sequence>
<gene>
    <name evidence="3" type="ORF">EXE57_00410</name>
</gene>
<evidence type="ECO:0000256" key="2">
    <source>
        <dbReference type="SAM" id="SignalP"/>
    </source>
</evidence>
<evidence type="ECO:0000313" key="3">
    <source>
        <dbReference type="EMBL" id="QBR90903.1"/>
    </source>
</evidence>
<feature type="signal peptide" evidence="2">
    <location>
        <begin position="1"/>
        <end position="27"/>
    </location>
</feature>
<feature type="region of interest" description="Disordered" evidence="1">
    <location>
        <begin position="335"/>
        <end position="356"/>
    </location>
</feature>
<protein>
    <recommendedName>
        <fullName evidence="5">Choice-of-anchor G family protein</fullName>
    </recommendedName>
</protein>
<dbReference type="InterPro" id="IPR023908">
    <property type="entry name" value="xxxLxxG_rpt"/>
</dbReference>
<feature type="compositionally biased region" description="Low complexity" evidence="1">
    <location>
        <begin position="336"/>
        <end position="356"/>
    </location>
</feature>
<dbReference type="AlphaFoldDB" id="A0A4P7GGN8"/>
<dbReference type="KEGG" id="noy:EXE57_00410"/>
<keyword evidence="2" id="KW-0732">Signal</keyword>
<dbReference type="OrthoDB" id="3199549at2"/>
<dbReference type="RefSeq" id="WP_135072973.1">
    <property type="nucleotide sequence ID" value="NZ_CP038267.1"/>
</dbReference>
<dbReference type="NCBIfam" id="TIGR03057">
    <property type="entry name" value="xxxLxxG_by_4"/>
    <property type="match status" value="5"/>
</dbReference>
<reference evidence="3 4" key="1">
    <citation type="submission" date="2019-03" db="EMBL/GenBank/DDBJ databases">
        <title>Three New Species of Nocardioides, Nocardioides euryhalodurans sp. nov., Nocardioides seonyuensis sp. nov. and Nocardioides eburneoflavus sp. nov., Iolated from Soil.</title>
        <authorList>
            <person name="Roh S.G."/>
            <person name="Lee C."/>
            <person name="Kim M.-K."/>
            <person name="Kim S.B."/>
        </authorList>
    </citation>
    <scope>NUCLEOTIDE SEQUENCE [LARGE SCALE GENOMIC DNA]</scope>
    <source>
        <strain evidence="3 4">MMS17-SY117</strain>
    </source>
</reference>
<name>A0A4P7GGN8_9ACTN</name>
<evidence type="ECO:0000313" key="4">
    <source>
        <dbReference type="Proteomes" id="UP000294894"/>
    </source>
</evidence>
<dbReference type="Proteomes" id="UP000294894">
    <property type="component" value="Chromosome"/>
</dbReference>
<proteinExistence type="predicted"/>
<evidence type="ECO:0008006" key="5">
    <source>
        <dbReference type="Google" id="ProtNLM"/>
    </source>
</evidence>
<keyword evidence="4" id="KW-1185">Reference proteome</keyword>
<dbReference type="EMBL" id="CP038267">
    <property type="protein sequence ID" value="QBR90903.1"/>
    <property type="molecule type" value="Genomic_DNA"/>
</dbReference>
<feature type="chain" id="PRO_5020590520" description="Choice-of-anchor G family protein" evidence="2">
    <location>
        <begin position="28"/>
        <end position="845"/>
    </location>
</feature>
<organism evidence="3 4">
    <name type="scientific">Nocardioides euryhalodurans</name>
    <dbReference type="NCBI Taxonomy" id="2518370"/>
    <lineage>
        <taxon>Bacteria</taxon>
        <taxon>Bacillati</taxon>
        <taxon>Actinomycetota</taxon>
        <taxon>Actinomycetes</taxon>
        <taxon>Propionibacteriales</taxon>
        <taxon>Nocardioidaceae</taxon>
        <taxon>Nocardioides</taxon>
    </lineage>
</organism>